<feature type="domain" description="Amidohydrolase-related" evidence="1">
    <location>
        <begin position="282"/>
        <end position="365"/>
    </location>
</feature>
<accession>A0ABS4G822</accession>
<dbReference type="PIRSF" id="PIRSF039004">
    <property type="entry name" value="ADE_EF_0837"/>
    <property type="match status" value="1"/>
</dbReference>
<dbReference type="SUPFAM" id="SSF51556">
    <property type="entry name" value="Metallo-dependent hydrolases"/>
    <property type="match status" value="1"/>
</dbReference>
<protein>
    <submittedName>
        <fullName evidence="2">Dihydroorotase</fullName>
        <ecNumber evidence="2">3.5.2.3</ecNumber>
    </submittedName>
</protein>
<dbReference type="SUPFAM" id="SSF51338">
    <property type="entry name" value="Composite domain of metallo-dependent hydrolases"/>
    <property type="match status" value="1"/>
</dbReference>
<proteinExistence type="predicted"/>
<dbReference type="PANTHER" id="PTHR42717">
    <property type="entry name" value="DIHYDROOROTASE-RELATED"/>
    <property type="match status" value="1"/>
</dbReference>
<dbReference type="GO" id="GO:0004151">
    <property type="term" value="F:dihydroorotase activity"/>
    <property type="evidence" value="ECO:0007669"/>
    <property type="project" value="UniProtKB-EC"/>
</dbReference>
<dbReference type="NCBIfam" id="NF006689">
    <property type="entry name" value="PRK09237.1"/>
    <property type="match status" value="1"/>
</dbReference>
<keyword evidence="2" id="KW-0378">Hydrolase</keyword>
<dbReference type="Proteomes" id="UP001519271">
    <property type="component" value="Unassembled WGS sequence"/>
</dbReference>
<dbReference type="InterPro" id="IPR020043">
    <property type="entry name" value="Deacetylase_Atu3266-like"/>
</dbReference>
<name>A0ABS4G822_9CLOT</name>
<gene>
    <name evidence="2" type="ORF">J2Z34_003228</name>
</gene>
<evidence type="ECO:0000313" key="3">
    <source>
        <dbReference type="Proteomes" id="UP001519271"/>
    </source>
</evidence>
<dbReference type="Gene3D" id="2.30.40.10">
    <property type="entry name" value="Urease, subunit C, domain 1"/>
    <property type="match status" value="1"/>
</dbReference>
<organism evidence="2 3">
    <name type="scientific">Youngiibacter multivorans</name>
    <dbReference type="NCBI Taxonomy" id="937251"/>
    <lineage>
        <taxon>Bacteria</taxon>
        <taxon>Bacillati</taxon>
        <taxon>Bacillota</taxon>
        <taxon>Clostridia</taxon>
        <taxon>Eubacteriales</taxon>
        <taxon>Clostridiaceae</taxon>
        <taxon>Youngiibacter</taxon>
    </lineage>
</organism>
<keyword evidence="3" id="KW-1185">Reference proteome</keyword>
<dbReference type="PANTHER" id="PTHR42717:SF1">
    <property type="entry name" value="IMIDAZOLONEPROPIONASE AND RELATED AMIDOHYDROLASES"/>
    <property type="match status" value="1"/>
</dbReference>
<dbReference type="InterPro" id="IPR006680">
    <property type="entry name" value="Amidohydro-rel"/>
</dbReference>
<comment type="caution">
    <text evidence="2">The sequence shown here is derived from an EMBL/GenBank/DDBJ whole genome shotgun (WGS) entry which is preliminary data.</text>
</comment>
<dbReference type="Pfam" id="PF01979">
    <property type="entry name" value="Amidohydro_1"/>
    <property type="match status" value="1"/>
</dbReference>
<dbReference type="InterPro" id="IPR011059">
    <property type="entry name" value="Metal-dep_hydrolase_composite"/>
</dbReference>
<dbReference type="InterPro" id="IPR032466">
    <property type="entry name" value="Metal_Hydrolase"/>
</dbReference>
<dbReference type="Gene3D" id="3.20.20.140">
    <property type="entry name" value="Metal-dependent hydrolases"/>
    <property type="match status" value="1"/>
</dbReference>
<reference evidence="2 3" key="1">
    <citation type="submission" date="2021-03" db="EMBL/GenBank/DDBJ databases">
        <title>Genomic Encyclopedia of Type Strains, Phase IV (KMG-IV): sequencing the most valuable type-strain genomes for metagenomic binning, comparative biology and taxonomic classification.</title>
        <authorList>
            <person name="Goeker M."/>
        </authorList>
    </citation>
    <scope>NUCLEOTIDE SEQUENCE [LARGE SCALE GENOMIC DNA]</scope>
    <source>
        <strain evidence="2 3">DSM 6139</strain>
    </source>
</reference>
<dbReference type="EC" id="3.5.2.3" evidence="2"/>
<evidence type="ECO:0000259" key="1">
    <source>
        <dbReference type="Pfam" id="PF01979"/>
    </source>
</evidence>
<evidence type="ECO:0000313" key="2">
    <source>
        <dbReference type="EMBL" id="MBP1920713.1"/>
    </source>
</evidence>
<dbReference type="RefSeq" id="WP_209460873.1">
    <property type="nucleotide sequence ID" value="NZ_JAGGKC010000037.1"/>
</dbReference>
<sequence length="377" mass="41239">MKTLLKNGVLVDKTSTLNHKTVSVLIEDGRISEVSEDISEAGYSVIDLNGAFVSAGWIDMHVHCFNEAWDEGISPDRVGVESGVTMLVDAGSSGADNVEEFFEKSATHKTKIRAMLNISRLGLTTLHELRKIEDIDVERAIGMAEAYPDFIVGFKLRASASVMGDDFDNPFLLARKIQTKVKKPLMVHVGNFPPSLDDVLGYLEKGDIVTHCYNGKPNGIISDGLIRESVLKARERGVLFDVGHGTSSYSHSVARNSKALGFYPDTAGTDIYRKNVGGPVYSLAHTMSKLMSLGYTMDECIAMNTVNAASALRLDSYGSVKPGKVADLSVFRKIVRESIILDSEGEEINLNEQIVPVAVVIDGEWKETIYGNEEHIH</sequence>
<dbReference type="EMBL" id="JAGGKC010000037">
    <property type="protein sequence ID" value="MBP1920713.1"/>
    <property type="molecule type" value="Genomic_DNA"/>
</dbReference>